<protein>
    <submittedName>
        <fullName evidence="1">Uncharacterized protein</fullName>
    </submittedName>
</protein>
<reference evidence="1 2" key="1">
    <citation type="journal article" date="2018" name="Front. Plant Sci.">
        <title>Red Clover (Trifolium pratense) and Zigzag Clover (T. medium) - A Picture of Genomic Similarities and Differences.</title>
        <authorList>
            <person name="Dluhosova J."/>
            <person name="Istvanek J."/>
            <person name="Nedelnik J."/>
            <person name="Repkova J."/>
        </authorList>
    </citation>
    <scope>NUCLEOTIDE SEQUENCE [LARGE SCALE GENOMIC DNA]</scope>
    <source>
        <strain evidence="2">cv. 10/8</strain>
        <tissue evidence="1">Leaf</tissue>
    </source>
</reference>
<dbReference type="EMBL" id="LXQA011228135">
    <property type="protein sequence ID" value="MCI89803.1"/>
    <property type="molecule type" value="Genomic_DNA"/>
</dbReference>
<proteinExistence type="predicted"/>
<evidence type="ECO:0000313" key="2">
    <source>
        <dbReference type="Proteomes" id="UP000265520"/>
    </source>
</evidence>
<evidence type="ECO:0000313" key="1">
    <source>
        <dbReference type="EMBL" id="MCI89803.1"/>
    </source>
</evidence>
<dbReference type="Proteomes" id="UP000265520">
    <property type="component" value="Unassembled WGS sequence"/>
</dbReference>
<comment type="caution">
    <text evidence="1">The sequence shown here is derived from an EMBL/GenBank/DDBJ whole genome shotgun (WGS) entry which is preliminary data.</text>
</comment>
<organism evidence="1 2">
    <name type="scientific">Trifolium medium</name>
    <dbReference type="NCBI Taxonomy" id="97028"/>
    <lineage>
        <taxon>Eukaryota</taxon>
        <taxon>Viridiplantae</taxon>
        <taxon>Streptophyta</taxon>
        <taxon>Embryophyta</taxon>
        <taxon>Tracheophyta</taxon>
        <taxon>Spermatophyta</taxon>
        <taxon>Magnoliopsida</taxon>
        <taxon>eudicotyledons</taxon>
        <taxon>Gunneridae</taxon>
        <taxon>Pentapetalae</taxon>
        <taxon>rosids</taxon>
        <taxon>fabids</taxon>
        <taxon>Fabales</taxon>
        <taxon>Fabaceae</taxon>
        <taxon>Papilionoideae</taxon>
        <taxon>50 kb inversion clade</taxon>
        <taxon>NPAAA clade</taxon>
        <taxon>Hologalegina</taxon>
        <taxon>IRL clade</taxon>
        <taxon>Trifolieae</taxon>
        <taxon>Trifolium</taxon>
    </lineage>
</organism>
<name>A0A392VQP0_9FABA</name>
<feature type="non-terminal residue" evidence="1">
    <location>
        <position position="70"/>
    </location>
</feature>
<keyword evidence="2" id="KW-1185">Reference proteome</keyword>
<accession>A0A392VQP0</accession>
<sequence>VLDDVREVGQAIGVQLTGDNENMFSELARAGRVKKAASGQTQGEGVLDEDCLMEYTGFGGSEKRQEVRQL</sequence>
<dbReference type="AlphaFoldDB" id="A0A392VQP0"/>
<feature type="non-terminal residue" evidence="1">
    <location>
        <position position="1"/>
    </location>
</feature>